<keyword evidence="2" id="KW-1185">Reference proteome</keyword>
<name>A0A9E7N352_9CAUD</name>
<sequence>MNDLLQRLEGWAFEMGRHRADREPERMLLLEAIAMLKRQAGVNEEFHRRVQRLEGAFERESKIAKLKGDADFLSTWAVSSFQRMLCSNQELKQVYEETLRVNPDGLDCYHSVMDSRSGGGPAMPGQVWANRMSKRGLPPQSFRVVDAVKRLADEVLELRGKPK</sequence>
<dbReference type="Proteomes" id="UP001055634">
    <property type="component" value="Segment"/>
</dbReference>
<evidence type="ECO:0000313" key="2">
    <source>
        <dbReference type="Proteomes" id="UP001055634"/>
    </source>
</evidence>
<reference evidence="1" key="1">
    <citation type="submission" date="2022-04" db="EMBL/GenBank/DDBJ databases">
        <authorList>
            <person name="Friedrich I."/>
            <person name="Schneider D."/>
            <person name="Poehlein A."/>
            <person name="Hertel R."/>
            <person name="Daniel R."/>
        </authorList>
    </citation>
    <scope>NUCLEOTIDE SEQUENCE</scope>
</reference>
<dbReference type="EMBL" id="ON529850">
    <property type="protein sequence ID" value="UTC28200.1"/>
    <property type="molecule type" value="Genomic_DNA"/>
</dbReference>
<accession>A0A9E7N352</accession>
<evidence type="ECO:0000313" key="1">
    <source>
        <dbReference type="EMBL" id="UTC28200.1"/>
    </source>
</evidence>
<protein>
    <submittedName>
        <fullName evidence="1">Uncharacterized protein</fullName>
    </submittedName>
</protein>
<gene>
    <name evidence="1" type="ORF">GURKE_01690</name>
</gene>
<proteinExistence type="predicted"/>
<organism evidence="1 2">
    <name type="scientific">Brevundimonas phage vB_BpoS-Gurke</name>
    <dbReference type="NCBI Taxonomy" id="2948599"/>
    <lineage>
        <taxon>Viruses</taxon>
        <taxon>Duplodnaviria</taxon>
        <taxon>Heunggongvirae</taxon>
        <taxon>Uroviricota</taxon>
        <taxon>Caudoviricetes</taxon>
        <taxon>Jeanschmidtviridae</taxon>
        <taxon>Kikimoravirus</taxon>
        <taxon>Kikimoravirus gurke</taxon>
    </lineage>
</organism>